<dbReference type="EMBL" id="FOAA01000014">
    <property type="protein sequence ID" value="SEL34608.1"/>
    <property type="molecule type" value="Genomic_DNA"/>
</dbReference>
<dbReference type="PROSITE" id="PS50076">
    <property type="entry name" value="DNAJ_2"/>
    <property type="match status" value="1"/>
</dbReference>
<accession>A0A1H7PGK7</accession>
<dbReference type="Gene3D" id="1.25.40.10">
    <property type="entry name" value="Tetratricopeptide repeat domain"/>
    <property type="match status" value="1"/>
</dbReference>
<dbReference type="STRING" id="1396821.SAMN05444515_11411"/>
<dbReference type="RefSeq" id="WP_090254614.1">
    <property type="nucleotide sequence ID" value="NZ_FOAA01000014.1"/>
</dbReference>
<dbReference type="PANTHER" id="PTHR43948">
    <property type="entry name" value="DNAJ HOMOLOG SUBFAMILY B"/>
    <property type="match status" value="1"/>
</dbReference>
<dbReference type="PROSITE" id="PS50005">
    <property type="entry name" value="TPR"/>
    <property type="match status" value="1"/>
</dbReference>
<dbReference type="SMART" id="SM00028">
    <property type="entry name" value="TPR"/>
    <property type="match status" value="3"/>
</dbReference>
<dbReference type="InterPro" id="IPR036869">
    <property type="entry name" value="J_dom_sf"/>
</dbReference>
<dbReference type="InterPro" id="IPR011460">
    <property type="entry name" value="Lcl_C"/>
</dbReference>
<dbReference type="PRINTS" id="PR00625">
    <property type="entry name" value="JDOMAIN"/>
</dbReference>
<feature type="repeat" description="TPR" evidence="2">
    <location>
        <begin position="261"/>
        <end position="294"/>
    </location>
</feature>
<dbReference type="SUPFAM" id="SSF48452">
    <property type="entry name" value="TPR-like"/>
    <property type="match status" value="1"/>
</dbReference>
<dbReference type="SUPFAM" id="SSF46565">
    <property type="entry name" value="Chaperone J-domain"/>
    <property type="match status" value="1"/>
</dbReference>
<reference evidence="5" key="1">
    <citation type="submission" date="2016-10" db="EMBL/GenBank/DDBJ databases">
        <authorList>
            <person name="Varghese N."/>
            <person name="Submissions S."/>
        </authorList>
    </citation>
    <scope>NUCLEOTIDE SEQUENCE [LARGE SCALE GENOMIC DNA]</scope>
    <source>
        <strain evidence="5">DSM 241</strain>
    </source>
</reference>
<feature type="domain" description="J" evidence="3">
    <location>
        <begin position="6"/>
        <end position="72"/>
    </location>
</feature>
<dbReference type="Pfam" id="PF00226">
    <property type="entry name" value="DnaJ"/>
    <property type="match status" value="1"/>
</dbReference>
<dbReference type="InterPro" id="IPR011990">
    <property type="entry name" value="TPR-like_helical_dom_sf"/>
</dbReference>
<evidence type="ECO:0000313" key="5">
    <source>
        <dbReference type="Proteomes" id="UP000199256"/>
    </source>
</evidence>
<dbReference type="InterPro" id="IPR019734">
    <property type="entry name" value="TPR_rpt"/>
</dbReference>
<protein>
    <submittedName>
        <fullName evidence="4">Tetratricopeptide repeat-containing protein</fullName>
    </submittedName>
</protein>
<dbReference type="Gene3D" id="1.10.287.110">
    <property type="entry name" value="DnaJ domain"/>
    <property type="match status" value="1"/>
</dbReference>
<dbReference type="SMART" id="SM00271">
    <property type="entry name" value="DnaJ"/>
    <property type="match status" value="1"/>
</dbReference>
<organism evidence="4 5">
    <name type="scientific">Ectothiorhodospira marina</name>
    <dbReference type="NCBI Taxonomy" id="1396821"/>
    <lineage>
        <taxon>Bacteria</taxon>
        <taxon>Pseudomonadati</taxon>
        <taxon>Pseudomonadota</taxon>
        <taxon>Gammaproteobacteria</taxon>
        <taxon>Chromatiales</taxon>
        <taxon>Ectothiorhodospiraceae</taxon>
        <taxon>Ectothiorhodospira</taxon>
    </lineage>
</organism>
<keyword evidence="2" id="KW-0802">TPR repeat</keyword>
<dbReference type="AlphaFoldDB" id="A0A1H7PGK7"/>
<evidence type="ECO:0000313" key="4">
    <source>
        <dbReference type="EMBL" id="SEL34608.1"/>
    </source>
</evidence>
<keyword evidence="1" id="KW-0143">Chaperone</keyword>
<dbReference type="Pfam" id="PF13374">
    <property type="entry name" value="TPR_10"/>
    <property type="match status" value="1"/>
</dbReference>
<dbReference type="CDD" id="cd06257">
    <property type="entry name" value="DnaJ"/>
    <property type="match status" value="1"/>
</dbReference>
<proteinExistence type="predicted"/>
<evidence type="ECO:0000259" key="3">
    <source>
        <dbReference type="PROSITE" id="PS50076"/>
    </source>
</evidence>
<evidence type="ECO:0000256" key="1">
    <source>
        <dbReference type="ARBA" id="ARBA00023186"/>
    </source>
</evidence>
<gene>
    <name evidence="4" type="ORF">SAMN05444515_11411</name>
</gene>
<evidence type="ECO:0000256" key="2">
    <source>
        <dbReference type="PROSITE-ProRule" id="PRU00339"/>
    </source>
</evidence>
<keyword evidence="5" id="KW-1185">Reference proteome</keyword>
<name>A0A1H7PGK7_9GAMM</name>
<dbReference type="OrthoDB" id="9779889at2"/>
<sequence length="479" mass="54525">MKRLRTHYENLQVTENASQEVIRGAYKFLSQKWHPDKNQAQREKAERVTKILNDAYTVLSDPEQRRAHDEWIAEQRTVRKLADQSDHPGSSSSKNYVYHYSYALSPELAGHRERYVSLNDGTVMDVRTGLHWFCHSVGERWHPGGIFTGTPQLHDAELAAALPARVNTGEGQGRFKDWRLPSEKELKSLYTRKGISLRRVLDDSIFSIDDKGPYWTLTDNPWLYDNVPRVVTLQGEAQRGDGELVLARVRLVRGPDRAMLAELMHQIATDYLARGERQEAIHYYQCSLELAEQASGVEESNIMVLMRDLALAHFESHQPTEAETWLHQVLERKRQLHGQDHLEVFKALVDLASLHKSLGNFRAALDDLTEAYRILTRLESVSQGMMLGVLYDLLALQVMHGEQRKAETLISRYLEHSEGADLGAFSERTNVLFIILGLLRSSSGQGAADPQHLYRTFLECSPPPVEEAEDFTRAPFASA</sequence>
<dbReference type="InterPro" id="IPR001623">
    <property type="entry name" value="DnaJ_domain"/>
</dbReference>
<dbReference type="PANTHER" id="PTHR43948:SF10">
    <property type="entry name" value="MRJ, ISOFORM E"/>
    <property type="match status" value="1"/>
</dbReference>
<dbReference type="Pfam" id="PF07603">
    <property type="entry name" value="Lcl_C"/>
    <property type="match status" value="1"/>
</dbReference>
<dbReference type="Proteomes" id="UP000199256">
    <property type="component" value="Unassembled WGS sequence"/>
</dbReference>
<dbReference type="Pfam" id="PF13424">
    <property type="entry name" value="TPR_12"/>
    <property type="match status" value="1"/>
</dbReference>